<gene>
    <name evidence="2" type="ORF">L2299_11750</name>
</gene>
<dbReference type="NCBIfam" id="TIGR01764">
    <property type="entry name" value="excise"/>
    <property type="match status" value="1"/>
</dbReference>
<comment type="caution">
    <text evidence="2">The sequence shown here is derived from an EMBL/GenBank/DDBJ whole genome shotgun (WGS) entry which is preliminary data.</text>
</comment>
<evidence type="ECO:0000259" key="1">
    <source>
        <dbReference type="Pfam" id="PF12728"/>
    </source>
</evidence>
<sequence>MGKAAALPRRWASINTTAEYLGVSDRTIRQMIADGRIRGYRNGRKVIRVDLNEVDASMSPFGGAA</sequence>
<reference evidence="2" key="1">
    <citation type="journal article" date="2022" name="Data Brief">
        <title>Draft genome sequence data of Gordonia hongkongensis strain EUFUS-Z928 isolated from the octocoral Eunicea fusca.</title>
        <authorList>
            <person name="Sanchez-Suarez J."/>
            <person name="Diaz L."/>
            <person name="Melo-Bolivar J."/>
            <person name="Villamil L."/>
        </authorList>
    </citation>
    <scope>NUCLEOTIDE SEQUENCE</scope>
    <source>
        <strain evidence="2">EUFUS-Z928</strain>
    </source>
</reference>
<evidence type="ECO:0000313" key="2">
    <source>
        <dbReference type="EMBL" id="MDF6101730.1"/>
    </source>
</evidence>
<dbReference type="EMBL" id="JAKJLQ010000007">
    <property type="protein sequence ID" value="MDF6101730.1"/>
    <property type="molecule type" value="Genomic_DNA"/>
</dbReference>
<dbReference type="InterPro" id="IPR010093">
    <property type="entry name" value="SinI_DNA-bd"/>
</dbReference>
<keyword evidence="2" id="KW-0238">DNA-binding</keyword>
<dbReference type="InterPro" id="IPR041657">
    <property type="entry name" value="HTH_17"/>
</dbReference>
<dbReference type="SUPFAM" id="SSF46955">
    <property type="entry name" value="Putative DNA-binding domain"/>
    <property type="match status" value="1"/>
</dbReference>
<protein>
    <submittedName>
        <fullName evidence="2">Excisionase family DNA-binding protein</fullName>
    </submittedName>
</protein>
<organism evidence="2 3">
    <name type="scientific">Gordonia hongkongensis</name>
    <dbReference type="NCBI Taxonomy" id="1701090"/>
    <lineage>
        <taxon>Bacteria</taxon>
        <taxon>Bacillati</taxon>
        <taxon>Actinomycetota</taxon>
        <taxon>Actinomycetes</taxon>
        <taxon>Mycobacteriales</taxon>
        <taxon>Gordoniaceae</taxon>
        <taxon>Gordonia</taxon>
    </lineage>
</organism>
<evidence type="ECO:0000313" key="3">
    <source>
        <dbReference type="Proteomes" id="UP001152308"/>
    </source>
</evidence>
<dbReference type="RefSeq" id="WP_277243656.1">
    <property type="nucleotide sequence ID" value="NZ_JAKJLQ010000007.1"/>
</dbReference>
<keyword evidence="3" id="KW-1185">Reference proteome</keyword>
<accession>A0ABT6BVK6</accession>
<dbReference type="Proteomes" id="UP001152308">
    <property type="component" value="Unassembled WGS sequence"/>
</dbReference>
<reference evidence="2" key="2">
    <citation type="submission" date="2022-01" db="EMBL/GenBank/DDBJ databases">
        <authorList>
            <person name="Sanchez-Suarez J."/>
            <person name="Villamil L."/>
            <person name="Diaz L.E."/>
        </authorList>
    </citation>
    <scope>NUCLEOTIDE SEQUENCE</scope>
    <source>
        <strain evidence="2">EUFUS-Z928</strain>
    </source>
</reference>
<dbReference type="Pfam" id="PF12728">
    <property type="entry name" value="HTH_17"/>
    <property type="match status" value="1"/>
</dbReference>
<dbReference type="InterPro" id="IPR009061">
    <property type="entry name" value="DNA-bd_dom_put_sf"/>
</dbReference>
<proteinExistence type="predicted"/>
<name>A0ABT6BVK6_9ACTN</name>
<feature type="domain" description="Helix-turn-helix" evidence="1">
    <location>
        <begin position="14"/>
        <end position="56"/>
    </location>
</feature>
<dbReference type="GO" id="GO:0003677">
    <property type="term" value="F:DNA binding"/>
    <property type="evidence" value="ECO:0007669"/>
    <property type="project" value="UniProtKB-KW"/>
</dbReference>